<protein>
    <recommendedName>
        <fullName evidence="9">LrgB-like protein</fullName>
    </recommendedName>
</protein>
<keyword evidence="2 6" id="KW-0812">Transmembrane</keyword>
<keyword evidence="3 6" id="KW-1133">Transmembrane helix</keyword>
<accession>A0A151GH95</accession>
<evidence type="ECO:0000256" key="2">
    <source>
        <dbReference type="ARBA" id="ARBA00022692"/>
    </source>
</evidence>
<evidence type="ECO:0000256" key="1">
    <source>
        <dbReference type="ARBA" id="ARBA00004141"/>
    </source>
</evidence>
<feature type="transmembrane region" description="Helical" evidence="6">
    <location>
        <begin position="131"/>
        <end position="152"/>
    </location>
</feature>
<dbReference type="RefSeq" id="XP_040655802.1">
    <property type="nucleotide sequence ID" value="XM_040800769.1"/>
</dbReference>
<feature type="transmembrane region" description="Helical" evidence="6">
    <location>
        <begin position="556"/>
        <end position="577"/>
    </location>
</feature>
<dbReference type="PANTHER" id="PTHR30249">
    <property type="entry name" value="PUTATIVE SEROTONIN TRANSPORTER"/>
    <property type="match status" value="1"/>
</dbReference>
<feature type="transmembrane region" description="Helical" evidence="6">
    <location>
        <begin position="94"/>
        <end position="111"/>
    </location>
</feature>
<dbReference type="InterPro" id="IPR007300">
    <property type="entry name" value="CidB/LrgB"/>
</dbReference>
<evidence type="ECO:0008006" key="9">
    <source>
        <dbReference type="Google" id="ProtNLM"/>
    </source>
</evidence>
<dbReference type="EMBL" id="LAYC01000002">
    <property type="protein sequence ID" value="KYK56450.1"/>
    <property type="molecule type" value="Genomic_DNA"/>
</dbReference>
<dbReference type="Proteomes" id="UP000076580">
    <property type="component" value="Chromosome 02"/>
</dbReference>
<keyword evidence="8" id="KW-1185">Reference proteome</keyword>
<comment type="subcellular location">
    <subcellularLocation>
        <location evidence="1">Membrane</location>
        <topology evidence="1">Multi-pass membrane protein</topology>
    </subcellularLocation>
</comment>
<feature type="transmembrane region" description="Helical" evidence="6">
    <location>
        <begin position="393"/>
        <end position="417"/>
    </location>
</feature>
<name>A0A151GH95_DRECN</name>
<feature type="transmembrane region" description="Helical" evidence="6">
    <location>
        <begin position="24"/>
        <end position="46"/>
    </location>
</feature>
<reference evidence="7 8" key="1">
    <citation type="journal article" date="2016" name="Sci. Rep.">
        <title>Insights into Adaptations to a Near-Obligate Nematode Endoparasitic Lifestyle from the Finished Genome of Drechmeria coniospora.</title>
        <authorList>
            <person name="Zhang L."/>
            <person name="Zhou Z."/>
            <person name="Guo Q."/>
            <person name="Fokkens L."/>
            <person name="Miskei M."/>
            <person name="Pocsi I."/>
            <person name="Zhang W."/>
            <person name="Chen M."/>
            <person name="Wang L."/>
            <person name="Sun Y."/>
            <person name="Donzelli B.G."/>
            <person name="Gibson D.M."/>
            <person name="Nelson D.R."/>
            <person name="Luo J.G."/>
            <person name="Rep M."/>
            <person name="Liu H."/>
            <person name="Yang S."/>
            <person name="Wang J."/>
            <person name="Krasnoff S.B."/>
            <person name="Xu Y."/>
            <person name="Molnar I."/>
            <person name="Lin M."/>
        </authorList>
    </citation>
    <scope>NUCLEOTIDE SEQUENCE [LARGE SCALE GENOMIC DNA]</scope>
    <source>
        <strain evidence="7 8">ARSEF 6962</strain>
    </source>
</reference>
<dbReference type="InParanoid" id="A0A151GH95"/>
<feature type="region of interest" description="Disordered" evidence="5">
    <location>
        <begin position="486"/>
        <end position="506"/>
    </location>
</feature>
<dbReference type="Pfam" id="PF04172">
    <property type="entry name" value="LrgB"/>
    <property type="match status" value="1"/>
</dbReference>
<dbReference type="AlphaFoldDB" id="A0A151GH95"/>
<sequence>MSRLENATAVESPGRWRERFLDPLCHMFDFVTLAAICLASELVIWGLSRALAPARLEFLASVLGMVLVFSAAVLAAWIFPCFDALYQQTIMSKVDLINANLGVGFTIPIVMMDGRKHLSSHEVACVIGTFVLTNVVSWTAVFLLSVFVLAVVGRLKSRLVRSVTLCAIGRRPSRTRRDEAQSCSQAAIPYGLRFCRGSDCSSSSLSPSWSASVHDTVSPAPETRRHRLRKSWLARFLLANCTILLSLAGFLAIGLPLAAVAEDDRFLDGFAILFVWISAVRLQRSFKSSSLLATTMRTKGVLTTAMNPVLATSLLLVAYTRAKAAVQGDGLEHVLDTLSGGTPLYALWTAKVTDEPVSGHRSAWFGAGDAALSVLECGMLTWGFKLYECRRQVFSGAGIVTIVLCTATATGNVFLSVLAAHSIGLAPAEVLAFAARSTTLALAKPAMSATGGNMAINALLVVGNGILGQLMYPIALDRLGVRESPSCEMGDGSSGSGTSVALGRPAPSVRNKMEGLTVENDGEDDDDPVTTAAGVTIGINGAAMGVSYLYETSSHAAPYAALSMTVFGVLTVVLTTVEPFRNLVLRLSER</sequence>
<feature type="transmembrane region" description="Helical" evidence="6">
    <location>
        <begin position="423"/>
        <end position="443"/>
    </location>
</feature>
<gene>
    <name evidence="7" type="ORF">DCS_03450</name>
</gene>
<evidence type="ECO:0000313" key="7">
    <source>
        <dbReference type="EMBL" id="KYK56450.1"/>
    </source>
</evidence>
<proteinExistence type="predicted"/>
<evidence type="ECO:0000256" key="5">
    <source>
        <dbReference type="SAM" id="MobiDB-lite"/>
    </source>
</evidence>
<evidence type="ECO:0000256" key="4">
    <source>
        <dbReference type="ARBA" id="ARBA00023136"/>
    </source>
</evidence>
<dbReference type="PANTHER" id="PTHR30249:SF0">
    <property type="entry name" value="PLASTIDAL GLYCOLATE_GLYCERATE TRANSLOCATOR 1, CHLOROPLASTIC"/>
    <property type="match status" value="1"/>
</dbReference>
<comment type="caution">
    <text evidence="7">The sequence shown here is derived from an EMBL/GenBank/DDBJ whole genome shotgun (WGS) entry which is preliminary data.</text>
</comment>
<feature type="transmembrane region" description="Helical" evidence="6">
    <location>
        <begin position="58"/>
        <end position="82"/>
    </location>
</feature>
<feature type="transmembrane region" description="Helical" evidence="6">
    <location>
        <begin position="455"/>
        <end position="475"/>
    </location>
</feature>
<organism evidence="7 8">
    <name type="scientific">Drechmeria coniospora</name>
    <name type="common">Nematophagous fungus</name>
    <name type="synonym">Meria coniospora</name>
    <dbReference type="NCBI Taxonomy" id="98403"/>
    <lineage>
        <taxon>Eukaryota</taxon>
        <taxon>Fungi</taxon>
        <taxon>Dikarya</taxon>
        <taxon>Ascomycota</taxon>
        <taxon>Pezizomycotina</taxon>
        <taxon>Sordariomycetes</taxon>
        <taxon>Hypocreomycetidae</taxon>
        <taxon>Hypocreales</taxon>
        <taxon>Ophiocordycipitaceae</taxon>
        <taxon>Drechmeria</taxon>
    </lineage>
</organism>
<keyword evidence="4 6" id="KW-0472">Membrane</keyword>
<dbReference type="GeneID" id="63716093"/>
<evidence type="ECO:0000256" key="6">
    <source>
        <dbReference type="SAM" id="Phobius"/>
    </source>
</evidence>
<feature type="transmembrane region" description="Helical" evidence="6">
    <location>
        <begin position="232"/>
        <end position="259"/>
    </location>
</feature>
<dbReference type="GO" id="GO:0016020">
    <property type="term" value="C:membrane"/>
    <property type="evidence" value="ECO:0007669"/>
    <property type="project" value="UniProtKB-SubCell"/>
</dbReference>
<evidence type="ECO:0000313" key="8">
    <source>
        <dbReference type="Proteomes" id="UP000076580"/>
    </source>
</evidence>
<evidence type="ECO:0000256" key="3">
    <source>
        <dbReference type="ARBA" id="ARBA00022989"/>
    </source>
</evidence>